<reference evidence="1 2" key="1">
    <citation type="submission" date="2015-09" db="EMBL/GenBank/DDBJ databases">
        <authorList>
            <consortium name="Pathogen Informatics"/>
        </authorList>
    </citation>
    <scope>NUCLEOTIDE SEQUENCE [LARGE SCALE GENOMIC DNA]</scope>
    <source>
        <strain evidence="1 2">2789STDY5608625</strain>
    </source>
</reference>
<comment type="caution">
    <text evidence="1">The sequence shown here is derived from an EMBL/GenBank/DDBJ whole genome shotgun (WGS) entry which is preliminary data.</text>
</comment>
<dbReference type="Proteomes" id="UP000044098">
    <property type="component" value="Unassembled WGS sequence"/>
</dbReference>
<organism evidence="1 2">
    <name type="scientific">Achromobacter aegrifaciens</name>
    <dbReference type="NCBI Taxonomy" id="1287736"/>
    <lineage>
        <taxon>Bacteria</taxon>
        <taxon>Pseudomonadati</taxon>
        <taxon>Pseudomonadota</taxon>
        <taxon>Betaproteobacteria</taxon>
        <taxon>Burkholderiales</taxon>
        <taxon>Alcaligenaceae</taxon>
        <taxon>Achromobacter</taxon>
    </lineage>
</organism>
<sequence length="33" mass="3817">MLAQKMTKYERASRLREMADAIERNMFIAVGDA</sequence>
<name>A0AAD2IZ91_ACHAE</name>
<protein>
    <submittedName>
        <fullName evidence="1">Uncharacterized protein</fullName>
    </submittedName>
</protein>
<dbReference type="AlphaFoldDB" id="A0AAD2IZ91"/>
<proteinExistence type="predicted"/>
<gene>
    <name evidence="1" type="ORF">ERS370000_02529</name>
</gene>
<dbReference type="EMBL" id="CYTK01000003">
    <property type="protein sequence ID" value="CUJ03557.1"/>
    <property type="molecule type" value="Genomic_DNA"/>
</dbReference>
<accession>A0AAD2IZ91</accession>
<evidence type="ECO:0000313" key="1">
    <source>
        <dbReference type="EMBL" id="CUJ03557.1"/>
    </source>
</evidence>
<evidence type="ECO:0000313" key="2">
    <source>
        <dbReference type="Proteomes" id="UP000044098"/>
    </source>
</evidence>